<keyword evidence="2" id="KW-1185">Reference proteome</keyword>
<dbReference type="Proteomes" id="UP000215914">
    <property type="component" value="Unassembled WGS sequence"/>
</dbReference>
<organism evidence="1 2">
    <name type="scientific">Helianthus annuus</name>
    <name type="common">Common sunflower</name>
    <dbReference type="NCBI Taxonomy" id="4232"/>
    <lineage>
        <taxon>Eukaryota</taxon>
        <taxon>Viridiplantae</taxon>
        <taxon>Streptophyta</taxon>
        <taxon>Embryophyta</taxon>
        <taxon>Tracheophyta</taxon>
        <taxon>Spermatophyta</taxon>
        <taxon>Magnoliopsida</taxon>
        <taxon>eudicotyledons</taxon>
        <taxon>Gunneridae</taxon>
        <taxon>Pentapetalae</taxon>
        <taxon>asterids</taxon>
        <taxon>campanulids</taxon>
        <taxon>Asterales</taxon>
        <taxon>Asteraceae</taxon>
        <taxon>Asteroideae</taxon>
        <taxon>Heliantheae alliance</taxon>
        <taxon>Heliantheae</taxon>
        <taxon>Helianthus</taxon>
    </lineage>
</organism>
<evidence type="ECO:0000313" key="2">
    <source>
        <dbReference type="Proteomes" id="UP000215914"/>
    </source>
</evidence>
<protein>
    <submittedName>
        <fullName evidence="1">Uncharacterized protein</fullName>
    </submittedName>
</protein>
<dbReference type="Gramene" id="mRNA:HanXRQr2_Chr09g0381531">
    <property type="protein sequence ID" value="mRNA:HanXRQr2_Chr09g0381531"/>
    <property type="gene ID" value="HanXRQr2_Chr09g0381531"/>
</dbReference>
<dbReference type="EMBL" id="MNCJ02000324">
    <property type="protein sequence ID" value="KAF5790296.1"/>
    <property type="molecule type" value="Genomic_DNA"/>
</dbReference>
<name>A0A9K3N7L3_HELAN</name>
<reference evidence="1" key="2">
    <citation type="submission" date="2020-06" db="EMBL/GenBank/DDBJ databases">
        <title>Helianthus annuus Genome sequencing and assembly Release 2.</title>
        <authorList>
            <person name="Gouzy J."/>
            <person name="Langlade N."/>
            <person name="Munos S."/>
        </authorList>
    </citation>
    <scope>NUCLEOTIDE SEQUENCE</scope>
    <source>
        <tissue evidence="1">Leaves</tissue>
    </source>
</reference>
<accession>A0A9K3N7L3</accession>
<reference evidence="1" key="1">
    <citation type="journal article" date="2017" name="Nature">
        <title>The sunflower genome provides insights into oil metabolism, flowering and Asterid evolution.</title>
        <authorList>
            <person name="Badouin H."/>
            <person name="Gouzy J."/>
            <person name="Grassa C.J."/>
            <person name="Murat F."/>
            <person name="Staton S.E."/>
            <person name="Cottret L."/>
            <person name="Lelandais-Briere C."/>
            <person name="Owens G.L."/>
            <person name="Carrere S."/>
            <person name="Mayjonade B."/>
            <person name="Legrand L."/>
            <person name="Gill N."/>
            <person name="Kane N.C."/>
            <person name="Bowers J.E."/>
            <person name="Hubner S."/>
            <person name="Bellec A."/>
            <person name="Berard A."/>
            <person name="Berges H."/>
            <person name="Blanchet N."/>
            <person name="Boniface M.C."/>
            <person name="Brunel D."/>
            <person name="Catrice O."/>
            <person name="Chaidir N."/>
            <person name="Claudel C."/>
            <person name="Donnadieu C."/>
            <person name="Faraut T."/>
            <person name="Fievet G."/>
            <person name="Helmstetter N."/>
            <person name="King M."/>
            <person name="Knapp S.J."/>
            <person name="Lai Z."/>
            <person name="Le Paslier M.C."/>
            <person name="Lippi Y."/>
            <person name="Lorenzon L."/>
            <person name="Mandel J.R."/>
            <person name="Marage G."/>
            <person name="Marchand G."/>
            <person name="Marquand E."/>
            <person name="Bret-Mestries E."/>
            <person name="Morien E."/>
            <person name="Nambeesan S."/>
            <person name="Nguyen T."/>
            <person name="Pegot-Espagnet P."/>
            <person name="Pouilly N."/>
            <person name="Raftis F."/>
            <person name="Sallet E."/>
            <person name="Schiex T."/>
            <person name="Thomas J."/>
            <person name="Vandecasteele C."/>
            <person name="Vares D."/>
            <person name="Vear F."/>
            <person name="Vautrin S."/>
            <person name="Crespi M."/>
            <person name="Mangin B."/>
            <person name="Burke J.M."/>
            <person name="Salse J."/>
            <person name="Munos S."/>
            <person name="Vincourt P."/>
            <person name="Rieseberg L.H."/>
            <person name="Langlade N.B."/>
        </authorList>
    </citation>
    <scope>NUCLEOTIDE SEQUENCE</scope>
    <source>
        <tissue evidence="1">Leaves</tissue>
    </source>
</reference>
<proteinExistence type="predicted"/>
<dbReference type="AlphaFoldDB" id="A0A9K3N7L3"/>
<sequence>MRLEYAMDVLVYTILYVWSSPSTNRFVVNPQFWRLGESERARVRVMRYQTLPLVCSNVFDPKFVVLVFSSILLNEL</sequence>
<comment type="caution">
    <text evidence="1">The sequence shown here is derived from an EMBL/GenBank/DDBJ whole genome shotgun (WGS) entry which is preliminary data.</text>
</comment>
<gene>
    <name evidence="1" type="ORF">HanXRQr2_Chr09g0381531</name>
</gene>
<evidence type="ECO:0000313" key="1">
    <source>
        <dbReference type="EMBL" id="KAF5790296.1"/>
    </source>
</evidence>